<dbReference type="SUPFAM" id="SSF51679">
    <property type="entry name" value="Bacterial luciferase-like"/>
    <property type="match status" value="1"/>
</dbReference>
<evidence type="ECO:0000313" key="7">
    <source>
        <dbReference type="Proteomes" id="UP000316628"/>
    </source>
</evidence>
<dbReference type="PANTHER" id="PTHR42847">
    <property type="entry name" value="ALKANESULFONATE MONOOXYGENASE"/>
    <property type="match status" value="1"/>
</dbReference>
<sequence length="297" mass="31481">MTLFRTADAPPAVGLFALNMAPTVGPAELAGIASLAEELGYESLWVGEHPALPDPPGTASPFPADLELVDPIVHLSYLAGVTSRIKLGTGIVILPLRNPVVLAKQLASLDVLSGGRLMFGYGVGYIEPTFRAVGVPFERRLARALEHVSAMRSLWHDEKPGFHGEFVDFDHIAAHPRPVQADLPVITGGHAPAALRGAVTHSHGWYGFGLPPATVAWMKESLQREADVHGRPADLGPLGVTVTPPRGALRPQVVGEYRKVGAERLVLFPPDGIDLAGLTDYVRAHAPGKIGATPFTG</sequence>
<dbReference type="PANTHER" id="PTHR42847:SF4">
    <property type="entry name" value="ALKANESULFONATE MONOOXYGENASE-RELATED"/>
    <property type="match status" value="1"/>
</dbReference>
<dbReference type="AlphaFoldDB" id="A0A543JAI3"/>
<accession>A0A543JAI3</accession>
<protein>
    <submittedName>
        <fullName evidence="6">Putative F420-dependent oxidoreductase</fullName>
    </submittedName>
</protein>
<evidence type="ECO:0000256" key="2">
    <source>
        <dbReference type="ARBA" id="ARBA00022643"/>
    </source>
</evidence>
<evidence type="ECO:0000313" key="6">
    <source>
        <dbReference type="EMBL" id="TQM79832.1"/>
    </source>
</evidence>
<evidence type="ECO:0000256" key="3">
    <source>
        <dbReference type="ARBA" id="ARBA00023002"/>
    </source>
</evidence>
<dbReference type="Proteomes" id="UP000316628">
    <property type="component" value="Unassembled WGS sequence"/>
</dbReference>
<evidence type="ECO:0000259" key="5">
    <source>
        <dbReference type="Pfam" id="PF00296"/>
    </source>
</evidence>
<dbReference type="Pfam" id="PF00296">
    <property type="entry name" value="Bac_luciferase"/>
    <property type="match status" value="1"/>
</dbReference>
<dbReference type="RefSeq" id="WP_141977395.1">
    <property type="nucleotide sequence ID" value="NZ_VFPP01000001.1"/>
</dbReference>
<dbReference type="InterPro" id="IPR011251">
    <property type="entry name" value="Luciferase-like_dom"/>
</dbReference>
<gene>
    <name evidence="6" type="ORF">FHX81_2143</name>
</gene>
<dbReference type="InterPro" id="IPR019921">
    <property type="entry name" value="Lucif-like_OxRdtase_Rv2161c"/>
</dbReference>
<keyword evidence="2" id="KW-0288">FMN</keyword>
<keyword evidence="4" id="KW-0503">Monooxygenase</keyword>
<reference evidence="6 7" key="1">
    <citation type="submission" date="2019-06" db="EMBL/GenBank/DDBJ databases">
        <title>Sequencing the genomes of 1000 actinobacteria strains.</title>
        <authorList>
            <person name="Klenk H.-P."/>
        </authorList>
    </citation>
    <scope>NUCLEOTIDE SEQUENCE [LARGE SCALE GENOMIC DNA]</scope>
    <source>
        <strain evidence="6 7">DSM 45456</strain>
    </source>
</reference>
<keyword evidence="3" id="KW-0560">Oxidoreductase</keyword>
<dbReference type="OrthoDB" id="3206024at2"/>
<evidence type="ECO:0000256" key="4">
    <source>
        <dbReference type="ARBA" id="ARBA00023033"/>
    </source>
</evidence>
<dbReference type="Gene3D" id="3.20.20.30">
    <property type="entry name" value="Luciferase-like domain"/>
    <property type="match status" value="1"/>
</dbReference>
<comment type="caution">
    <text evidence="6">The sequence shown here is derived from an EMBL/GenBank/DDBJ whole genome shotgun (WGS) entry which is preliminary data.</text>
</comment>
<evidence type="ECO:0000256" key="1">
    <source>
        <dbReference type="ARBA" id="ARBA00022630"/>
    </source>
</evidence>
<dbReference type="GO" id="GO:0046306">
    <property type="term" value="P:alkanesulfonate catabolic process"/>
    <property type="evidence" value="ECO:0007669"/>
    <property type="project" value="TreeGrafter"/>
</dbReference>
<organism evidence="6 7">
    <name type="scientific">Saccharothrix saharensis</name>
    <dbReference type="NCBI Taxonomy" id="571190"/>
    <lineage>
        <taxon>Bacteria</taxon>
        <taxon>Bacillati</taxon>
        <taxon>Actinomycetota</taxon>
        <taxon>Actinomycetes</taxon>
        <taxon>Pseudonocardiales</taxon>
        <taxon>Pseudonocardiaceae</taxon>
        <taxon>Saccharothrix</taxon>
    </lineage>
</organism>
<dbReference type="InterPro" id="IPR050172">
    <property type="entry name" value="SsuD_RutA_monooxygenase"/>
</dbReference>
<keyword evidence="1" id="KW-0285">Flavoprotein</keyword>
<keyword evidence="7" id="KW-1185">Reference proteome</keyword>
<dbReference type="EMBL" id="VFPP01000001">
    <property type="protein sequence ID" value="TQM79832.1"/>
    <property type="molecule type" value="Genomic_DNA"/>
</dbReference>
<dbReference type="NCBIfam" id="TIGR03619">
    <property type="entry name" value="F420_Rv2161c"/>
    <property type="match status" value="1"/>
</dbReference>
<dbReference type="InterPro" id="IPR036661">
    <property type="entry name" value="Luciferase-like_sf"/>
</dbReference>
<proteinExistence type="predicted"/>
<dbReference type="GO" id="GO:0008726">
    <property type="term" value="F:alkanesulfonate monooxygenase activity"/>
    <property type="evidence" value="ECO:0007669"/>
    <property type="project" value="TreeGrafter"/>
</dbReference>
<name>A0A543JAI3_9PSEU</name>
<feature type="domain" description="Luciferase-like" evidence="5">
    <location>
        <begin position="24"/>
        <end position="234"/>
    </location>
</feature>